<dbReference type="AlphaFoldDB" id="A0A0G4EHV1"/>
<keyword evidence="3" id="KW-1185">Reference proteome</keyword>
<dbReference type="EMBL" id="CDMY01000238">
    <property type="protein sequence ID" value="CEL95775.1"/>
    <property type="molecule type" value="Genomic_DNA"/>
</dbReference>
<feature type="compositionally biased region" description="Basic residues" evidence="1">
    <location>
        <begin position="313"/>
        <end position="324"/>
    </location>
</feature>
<gene>
    <name evidence="2" type="ORF">Vbra_5013</name>
</gene>
<protein>
    <submittedName>
        <fullName evidence="2">Uncharacterized protein</fullName>
    </submittedName>
</protein>
<proteinExistence type="predicted"/>
<dbReference type="VEuPathDB" id="CryptoDB:Vbra_5013"/>
<evidence type="ECO:0000256" key="1">
    <source>
        <dbReference type="SAM" id="MobiDB-lite"/>
    </source>
</evidence>
<organism evidence="2 3">
    <name type="scientific">Vitrella brassicaformis (strain CCMP3155)</name>
    <dbReference type="NCBI Taxonomy" id="1169540"/>
    <lineage>
        <taxon>Eukaryota</taxon>
        <taxon>Sar</taxon>
        <taxon>Alveolata</taxon>
        <taxon>Colpodellida</taxon>
        <taxon>Vitrellaceae</taxon>
        <taxon>Vitrella</taxon>
    </lineage>
</organism>
<feature type="compositionally biased region" description="Acidic residues" evidence="1">
    <location>
        <begin position="361"/>
        <end position="370"/>
    </location>
</feature>
<feature type="compositionally biased region" description="Pro residues" evidence="1">
    <location>
        <begin position="149"/>
        <end position="158"/>
    </location>
</feature>
<sequence length="443" mass="46677">MNRSPGSFTEPADTLDSTGYPFPPFPSPSSAAGRRVRPAADRTSAESGSPPLAASHGGHMERGKKRSLGPLDEAMVETRSDKRRRWTPDIEPPSSSGSGDDEILSGSTAPPSESAPLLFGPSPPPPPPSSAHRQPSPPLPSRHLFEPPVTHPSVPPFPFNSHGDANKKWPHRPPSPPPLSSGSFSCVNPPVLEGQHDTGGPMLSRYRSEDHHASAKHASGAPRPLVQQQADVEMRPSTPAIPLPSPRPSRSTSSSGSSSGASPQFRGMSLNPPPGRLLELGEREAGRGVRHFSHAASMGGVSGAMTQEEILRVRRARKRPRKHTPPPSHLVPHLPHRRVQATSSAAAGPPQPAGRLPCIPELDENEEEGNNDTPPAERNAGGESEERRADGDSHGHGHGHGQGSEECGCHRGGQPGTGRCPMELSPVVQSPTAASAPHPHPPA</sequence>
<feature type="region of interest" description="Disordered" evidence="1">
    <location>
        <begin position="1"/>
        <end position="443"/>
    </location>
</feature>
<feature type="compositionally biased region" description="Low complexity" evidence="1">
    <location>
        <begin position="248"/>
        <end position="263"/>
    </location>
</feature>
<evidence type="ECO:0000313" key="2">
    <source>
        <dbReference type="EMBL" id="CEL95775.1"/>
    </source>
</evidence>
<dbReference type="Proteomes" id="UP000041254">
    <property type="component" value="Unassembled WGS sequence"/>
</dbReference>
<dbReference type="InParanoid" id="A0A0G4EHV1"/>
<feature type="compositionally biased region" description="Basic and acidic residues" evidence="1">
    <location>
        <begin position="384"/>
        <end position="395"/>
    </location>
</feature>
<accession>A0A0G4EHV1</accession>
<feature type="compositionally biased region" description="Pro residues" evidence="1">
    <location>
        <begin position="121"/>
        <end position="140"/>
    </location>
</feature>
<reference evidence="2 3" key="1">
    <citation type="submission" date="2014-11" db="EMBL/GenBank/DDBJ databases">
        <authorList>
            <person name="Zhu J."/>
            <person name="Qi W."/>
            <person name="Song R."/>
        </authorList>
    </citation>
    <scope>NUCLEOTIDE SEQUENCE [LARGE SCALE GENOMIC DNA]</scope>
</reference>
<evidence type="ECO:0000313" key="3">
    <source>
        <dbReference type="Proteomes" id="UP000041254"/>
    </source>
</evidence>
<name>A0A0G4EHV1_VITBC</name>